<dbReference type="InterPro" id="IPR011301">
    <property type="entry name" value="PTS_Mal/Glc-sp_IIBC_component"/>
</dbReference>
<sequence>MPASQKPKVTLWEFFQSLGKTFMLPVALLSFCGIMLGIGSSLSSRDVISLLPFLGHPACQLLFTWMSKVGSFAFSFLPVMFAIAIPLGMARDNKGVAAFSGFVGFAVLNLATNFYLTASGVLPSSDPLVLKAHNIQNVLGIQSIDTGILGAVLVGIIVYLLHERFNTIRLPDALAFFGGTRFVPIITTLTLGVCGLVVPLIWPWFAAGINGLGWVINGAGAFGPMIFGSGERLLLPFGLHHILVALIRFTDAGGTLDVCGHSVSGALTIFQAQLSCPTTHGFAESATRFLSQGKMPAFLGGLPGAALAMYHCAKPENRHKIKGLLISGVVACVVGGTTEPIEFLFLFVAPFLYLIHAILTGLGFTVMALLGVTIGNTDGNIIDFVVFGILHGTATKWYLVPLVAAIWFAAYYAIFRFAILRFNIKTPGRDSDNAGSAAHASSGTVGQSGYNVPAILSALGGAGNIVSLDNCITRLRLSVADISKVDDAALKENRAIGVVRLNAHGLQVVIGPQVQSVKDELDSLIAASRPAAELSGATHV</sequence>
<keyword evidence="8" id="KW-0418">Kinase</keyword>
<comment type="subcellular location">
    <subcellularLocation>
        <location evidence="1">Cell membrane</location>
        <topology evidence="1">Multi-pass membrane protein</topology>
    </subcellularLocation>
</comment>
<dbReference type="RefSeq" id="WP_160030958.1">
    <property type="nucleotide sequence ID" value="NZ_CP041764.1"/>
</dbReference>
<keyword evidence="9 12" id="KW-1133">Transmembrane helix</keyword>
<evidence type="ECO:0000256" key="10">
    <source>
        <dbReference type="ARBA" id="ARBA00023136"/>
    </source>
</evidence>
<proteinExistence type="predicted"/>
<organism evidence="15 16">
    <name type="scientific">Serratia rhizosphaerae</name>
    <dbReference type="NCBI Taxonomy" id="2597702"/>
    <lineage>
        <taxon>Bacteria</taxon>
        <taxon>Pseudomonadati</taxon>
        <taxon>Pseudomonadota</taxon>
        <taxon>Gammaproteobacteria</taxon>
        <taxon>Enterobacterales</taxon>
        <taxon>Yersiniaceae</taxon>
        <taxon>Serratia</taxon>
    </lineage>
</organism>
<keyword evidence="5" id="KW-0808">Transferase</keyword>
<accession>A0ABX6GT07</accession>
<evidence type="ECO:0000256" key="2">
    <source>
        <dbReference type="ARBA" id="ARBA00022448"/>
    </source>
</evidence>
<dbReference type="NCBIfam" id="TIGR00826">
    <property type="entry name" value="EIIB_glc"/>
    <property type="match status" value="1"/>
</dbReference>
<evidence type="ECO:0000256" key="8">
    <source>
        <dbReference type="ARBA" id="ARBA00022777"/>
    </source>
</evidence>
<dbReference type="InterPro" id="IPR003352">
    <property type="entry name" value="PTS_EIIC"/>
</dbReference>
<feature type="transmembrane region" description="Helical" evidence="12">
    <location>
        <begin position="324"/>
        <end position="347"/>
    </location>
</feature>
<evidence type="ECO:0000256" key="11">
    <source>
        <dbReference type="PROSITE-ProRule" id="PRU00421"/>
    </source>
</evidence>
<dbReference type="PANTHER" id="PTHR30009:SF20">
    <property type="entry name" value="PTS SYSTEM GLUCOSE-SPECIFIC EIICB COMPONENT-RELATED"/>
    <property type="match status" value="1"/>
</dbReference>
<dbReference type="InterPro" id="IPR050429">
    <property type="entry name" value="PTS_Glucose_EIICBA"/>
</dbReference>
<dbReference type="InterPro" id="IPR013013">
    <property type="entry name" value="PTS_EIIC_1"/>
</dbReference>
<evidence type="ECO:0000256" key="1">
    <source>
        <dbReference type="ARBA" id="ARBA00004651"/>
    </source>
</evidence>
<feature type="active site" description="Phosphocysteine intermediate; for EIIB activity" evidence="11">
    <location>
        <position position="471"/>
    </location>
</feature>
<feature type="transmembrane region" description="Helical" evidence="12">
    <location>
        <begin position="21"/>
        <end position="42"/>
    </location>
</feature>
<dbReference type="PANTHER" id="PTHR30009">
    <property type="entry name" value="CYTOCHROME C-TYPE SYNTHESIS PROTEIN AND PTS TRANSMEMBRANE COMPONENT"/>
    <property type="match status" value="1"/>
</dbReference>
<name>A0ABX6GT07_9GAMM</name>
<dbReference type="PROSITE" id="PS01035">
    <property type="entry name" value="PTS_EIIB_TYPE_1_CYS"/>
    <property type="match status" value="1"/>
</dbReference>
<evidence type="ECO:0000259" key="13">
    <source>
        <dbReference type="PROSITE" id="PS51098"/>
    </source>
</evidence>
<dbReference type="CDD" id="cd00212">
    <property type="entry name" value="PTS_IIB_glc"/>
    <property type="match status" value="1"/>
</dbReference>
<evidence type="ECO:0000256" key="5">
    <source>
        <dbReference type="ARBA" id="ARBA00022679"/>
    </source>
</evidence>
<feature type="transmembrane region" description="Helical" evidence="12">
    <location>
        <begin position="96"/>
        <end position="118"/>
    </location>
</feature>
<dbReference type="NCBIfam" id="TIGR02004">
    <property type="entry name" value="PTS-IIBC-malX"/>
    <property type="match status" value="1"/>
</dbReference>
<dbReference type="PROSITE" id="PS51098">
    <property type="entry name" value="PTS_EIIB_TYPE_1"/>
    <property type="match status" value="1"/>
</dbReference>
<feature type="transmembrane region" description="Helical" evidence="12">
    <location>
        <begin position="405"/>
        <end position="424"/>
    </location>
</feature>
<dbReference type="InterPro" id="IPR036878">
    <property type="entry name" value="Glu_permease_IIB"/>
</dbReference>
<dbReference type="InterPro" id="IPR001996">
    <property type="entry name" value="PTS_IIB_1"/>
</dbReference>
<evidence type="ECO:0000259" key="14">
    <source>
        <dbReference type="PROSITE" id="PS51103"/>
    </source>
</evidence>
<evidence type="ECO:0000313" key="16">
    <source>
        <dbReference type="Proteomes" id="UP000430368"/>
    </source>
</evidence>
<keyword evidence="10 12" id="KW-0472">Membrane</keyword>
<feature type="domain" description="PTS EIIC type-1" evidence="14">
    <location>
        <begin position="9"/>
        <end position="431"/>
    </location>
</feature>
<keyword evidence="4" id="KW-0762">Sugar transport</keyword>
<dbReference type="SUPFAM" id="SSF55604">
    <property type="entry name" value="Glucose permease domain IIB"/>
    <property type="match status" value="1"/>
</dbReference>
<evidence type="ECO:0000256" key="6">
    <source>
        <dbReference type="ARBA" id="ARBA00022683"/>
    </source>
</evidence>
<dbReference type="InterPro" id="IPR018113">
    <property type="entry name" value="PTrfase_EIIB_Cys"/>
</dbReference>
<feature type="transmembrane region" description="Helical" evidence="12">
    <location>
        <begin position="353"/>
        <end position="374"/>
    </location>
</feature>
<dbReference type="Pfam" id="PF00367">
    <property type="entry name" value="PTS_EIIB"/>
    <property type="match status" value="1"/>
</dbReference>
<feature type="transmembrane region" description="Helical" evidence="12">
    <location>
        <begin position="62"/>
        <end position="84"/>
    </location>
</feature>
<dbReference type="Gene3D" id="3.30.1360.60">
    <property type="entry name" value="Glucose permease domain IIB"/>
    <property type="match status" value="1"/>
</dbReference>
<dbReference type="Proteomes" id="UP000430368">
    <property type="component" value="Chromosome"/>
</dbReference>
<evidence type="ECO:0000256" key="12">
    <source>
        <dbReference type="SAM" id="Phobius"/>
    </source>
</evidence>
<dbReference type="EMBL" id="CP041764">
    <property type="protein sequence ID" value="QHA89329.1"/>
    <property type="molecule type" value="Genomic_DNA"/>
</dbReference>
<evidence type="ECO:0000256" key="7">
    <source>
        <dbReference type="ARBA" id="ARBA00022692"/>
    </source>
</evidence>
<dbReference type="NCBIfam" id="NF007509">
    <property type="entry name" value="PRK10110.1"/>
    <property type="match status" value="1"/>
</dbReference>
<reference evidence="15 16" key="1">
    <citation type="submission" date="2019-07" db="EMBL/GenBank/DDBJ databases">
        <title>Serratia dokdonensis sp. nov., an elicitor of systemic resistance in Nicotiana Tabacum.</title>
        <authorList>
            <person name="Son J.-S."/>
            <person name="Hwang Y.-J."/>
            <person name="Lee S.-Y."/>
            <person name="Ghim S.-Y."/>
        </authorList>
    </citation>
    <scope>NUCLEOTIDE SEQUENCE [LARGE SCALE GENOMIC DNA]</scope>
    <source>
        <strain evidence="15 16">KUDC3025</strain>
    </source>
</reference>
<evidence type="ECO:0000256" key="3">
    <source>
        <dbReference type="ARBA" id="ARBA00022475"/>
    </source>
</evidence>
<dbReference type="PROSITE" id="PS51103">
    <property type="entry name" value="PTS_EIIC_TYPE_1"/>
    <property type="match status" value="1"/>
</dbReference>
<keyword evidence="3" id="KW-1003">Cell membrane</keyword>
<feature type="transmembrane region" description="Helical" evidence="12">
    <location>
        <begin position="138"/>
        <end position="161"/>
    </location>
</feature>
<feature type="transmembrane region" description="Helical" evidence="12">
    <location>
        <begin position="182"/>
        <end position="205"/>
    </location>
</feature>
<evidence type="ECO:0000256" key="9">
    <source>
        <dbReference type="ARBA" id="ARBA00022989"/>
    </source>
</evidence>
<gene>
    <name evidence="15" type="primary">malX</name>
    <name evidence="15" type="ORF">FO014_21365</name>
</gene>
<dbReference type="Pfam" id="PF02378">
    <property type="entry name" value="PTS_EIIC"/>
    <property type="match status" value="1"/>
</dbReference>
<keyword evidence="16" id="KW-1185">Reference proteome</keyword>
<keyword evidence="6" id="KW-0598">Phosphotransferase system</keyword>
<keyword evidence="7 12" id="KW-0812">Transmembrane</keyword>
<evidence type="ECO:0000313" key="15">
    <source>
        <dbReference type="EMBL" id="QHA89329.1"/>
    </source>
</evidence>
<keyword evidence="2" id="KW-0813">Transport</keyword>
<evidence type="ECO:0000256" key="4">
    <source>
        <dbReference type="ARBA" id="ARBA00022597"/>
    </source>
</evidence>
<feature type="domain" description="PTS EIIB type-1" evidence="13">
    <location>
        <begin position="449"/>
        <end position="531"/>
    </location>
</feature>
<protein>
    <submittedName>
        <fullName evidence="15">PTS maltose transporter subunit IICB</fullName>
    </submittedName>
</protein>